<evidence type="ECO:0000313" key="3">
    <source>
        <dbReference type="Proteomes" id="UP000295142"/>
    </source>
</evidence>
<dbReference type="EMBL" id="SLWW01000016">
    <property type="protein sequence ID" value="TCO69297.1"/>
    <property type="molecule type" value="Genomic_DNA"/>
</dbReference>
<keyword evidence="1" id="KW-0732">Signal</keyword>
<reference evidence="2 3" key="1">
    <citation type="submission" date="2019-03" db="EMBL/GenBank/DDBJ databases">
        <title>Genomic Encyclopedia of Type Strains, Phase IV (KMG-IV): sequencing the most valuable type-strain genomes for metagenomic binning, comparative biology and taxonomic classification.</title>
        <authorList>
            <person name="Goeker M."/>
        </authorList>
    </citation>
    <scope>NUCLEOTIDE SEQUENCE [LARGE SCALE GENOMIC DNA]</scope>
    <source>
        <strain evidence="2 3">DSM 4868</strain>
    </source>
</reference>
<name>A0A4R2KB78_9RHOB</name>
<dbReference type="AlphaFoldDB" id="A0A4R2KB78"/>
<feature type="signal peptide" evidence="1">
    <location>
        <begin position="1"/>
        <end position="42"/>
    </location>
</feature>
<dbReference type="RefSeq" id="WP_243645112.1">
    <property type="nucleotide sequence ID" value="NZ_SLWW01000016.1"/>
</dbReference>
<dbReference type="Pfam" id="PF20107">
    <property type="entry name" value="DUF6497"/>
    <property type="match status" value="1"/>
</dbReference>
<evidence type="ECO:0000256" key="1">
    <source>
        <dbReference type="SAM" id="SignalP"/>
    </source>
</evidence>
<gene>
    <name evidence="2" type="ORF">EV655_11625</name>
</gene>
<evidence type="ECO:0000313" key="2">
    <source>
        <dbReference type="EMBL" id="TCO69297.1"/>
    </source>
</evidence>
<organism evidence="2 3">
    <name type="scientific">Rhodovulum euryhalinum</name>
    <dbReference type="NCBI Taxonomy" id="35805"/>
    <lineage>
        <taxon>Bacteria</taxon>
        <taxon>Pseudomonadati</taxon>
        <taxon>Pseudomonadota</taxon>
        <taxon>Alphaproteobacteria</taxon>
        <taxon>Rhodobacterales</taxon>
        <taxon>Paracoccaceae</taxon>
        <taxon>Rhodovulum</taxon>
    </lineage>
</organism>
<dbReference type="InterPro" id="IPR045467">
    <property type="entry name" value="DUF6497"/>
</dbReference>
<evidence type="ECO:0008006" key="4">
    <source>
        <dbReference type="Google" id="ProtNLM"/>
    </source>
</evidence>
<protein>
    <recommendedName>
        <fullName evidence="4">Acetolactate synthase</fullName>
    </recommendedName>
</protein>
<keyword evidence="3" id="KW-1185">Reference proteome</keyword>
<comment type="caution">
    <text evidence="2">The sequence shown here is derived from an EMBL/GenBank/DDBJ whole genome shotgun (WGS) entry which is preliminary data.</text>
</comment>
<feature type="chain" id="PRO_5020649763" description="Acetolactate synthase" evidence="1">
    <location>
        <begin position="43"/>
        <end position="155"/>
    </location>
</feature>
<sequence>MPDFQMTQGVSRPVAPFSRWGKAAGCVSHVLALALAASSLSAQGLIDVPSGQPVTHHDTITGEPGPEGLTLRFRFLAPQIAREGGAMPFELAAGDMEYLCETYALPRLAEIGPKIAQVVITLMDRPVDFGAPAPEATQFFEAFRPEDGRCVWEGF</sequence>
<accession>A0A4R2KB78</accession>
<proteinExistence type="predicted"/>
<dbReference type="Proteomes" id="UP000295142">
    <property type="component" value="Unassembled WGS sequence"/>
</dbReference>